<evidence type="ECO:0000256" key="9">
    <source>
        <dbReference type="ARBA" id="ARBA00058903"/>
    </source>
</evidence>
<sequence length="578" mass="63114">MGLISSSSSQCFLGCQSSRNDHDLSPGSQSSNDDSAGRGVNSGNHVANNLPPLLFHQVHGDNVRISRDGSLARRAESFCKGVVFSARPVKVNERIYLRFAEVSDNWSGVLRFGFTMNDPAALRYSLPKYACPDLTNKPGYWAKALVERLCEKDAILYYYVNSAGDVHFGVNGEDKGIFFSGVDTRGQLWAMLDIYGNSTAVEFLDPRSHLNNSRRQVGPSNTNDHDVDRIISPMSNMSIHHGGPTPSSEPSFAEPSPPPPLVFQHPSVKFNPLPFHRTRGKNIRLSNDRCIASRLETEFTQGYVFTGRPIQLGEKIVVQILNTEPMYLGALALGLTSCDPASLSPNDLPDDSDHLLDRPEYWVVNKDVAGGTQRGDELAFCITTQGEVQMSKNGGPTVSLMHIDQSQTLWAFLDIYGSTQKIRILGSTPAHPQGSPPRALVANPVPDRCRNVTVATAPCAGGGTVLVVNLPPTTGPSYQSNSGLSTYSPTYIEPVGGLPYSTIDSTEGIREWAENSISQPQSSDCSVCYERQVDSVLYTCGHMCMCYECSVQQWRGKGGGHCPLCRAVIRDVIRTFKS</sequence>
<dbReference type="InterPro" id="IPR013083">
    <property type="entry name" value="Znf_RING/FYVE/PHD"/>
</dbReference>
<proteinExistence type="predicted"/>
<dbReference type="SUPFAM" id="SSF57850">
    <property type="entry name" value="RING/U-box"/>
    <property type="match status" value="1"/>
</dbReference>
<dbReference type="Gene3D" id="2.60.120.920">
    <property type="match status" value="2"/>
</dbReference>
<feature type="domain" description="RING-type" evidence="13">
    <location>
        <begin position="525"/>
        <end position="566"/>
    </location>
</feature>
<evidence type="ECO:0000259" key="14">
    <source>
        <dbReference type="PROSITE" id="PS51065"/>
    </source>
</evidence>
<comment type="function">
    <text evidence="9">Involved in neurogenesis. Interacts with other neurogenic proteins in the specification of the neuroblast versus epidermoblast cell fate.</text>
</comment>
<dbReference type="Pfam" id="PF13920">
    <property type="entry name" value="zf-C3HC4_3"/>
    <property type="match status" value="1"/>
</dbReference>
<keyword evidence="3" id="KW-0479">Metal-binding</keyword>
<dbReference type="InterPro" id="IPR037962">
    <property type="entry name" value="Neuralized"/>
</dbReference>
<keyword evidence="8" id="KW-0539">Nucleus</keyword>
<feature type="domain" description="NHR" evidence="14">
    <location>
        <begin position="52"/>
        <end position="206"/>
    </location>
</feature>
<evidence type="ECO:0000256" key="2">
    <source>
        <dbReference type="ARBA" id="ARBA00022473"/>
    </source>
</evidence>
<evidence type="ECO:0000256" key="3">
    <source>
        <dbReference type="ARBA" id="ARBA00022723"/>
    </source>
</evidence>
<dbReference type="GO" id="GO:0061630">
    <property type="term" value="F:ubiquitin protein ligase activity"/>
    <property type="evidence" value="ECO:0007669"/>
    <property type="project" value="TreeGrafter"/>
</dbReference>
<dbReference type="InterPro" id="IPR001841">
    <property type="entry name" value="Znf_RING"/>
</dbReference>
<evidence type="ECO:0000256" key="8">
    <source>
        <dbReference type="ARBA" id="ARBA00023242"/>
    </source>
</evidence>
<dbReference type="GO" id="GO:0003677">
    <property type="term" value="F:DNA binding"/>
    <property type="evidence" value="ECO:0007669"/>
    <property type="project" value="UniProtKB-KW"/>
</dbReference>
<keyword evidence="4" id="KW-0677">Repeat</keyword>
<dbReference type="EMBL" id="GBRD01006277">
    <property type="protein sequence ID" value="JAG59544.1"/>
    <property type="molecule type" value="Transcribed_RNA"/>
</dbReference>
<evidence type="ECO:0000256" key="10">
    <source>
        <dbReference type="ARBA" id="ARBA00068495"/>
    </source>
</evidence>
<evidence type="ECO:0000256" key="4">
    <source>
        <dbReference type="ARBA" id="ARBA00022737"/>
    </source>
</evidence>
<comment type="subcellular location">
    <subcellularLocation>
        <location evidence="1">Nucleus</location>
    </subcellularLocation>
</comment>
<feature type="region of interest" description="Disordered" evidence="12">
    <location>
        <begin position="19"/>
        <end position="43"/>
    </location>
</feature>
<dbReference type="InterPro" id="IPR043136">
    <property type="entry name" value="B30.2/SPRY_sf"/>
</dbReference>
<accession>A0A0K8T206</accession>
<keyword evidence="2" id="KW-0217">Developmental protein</keyword>
<dbReference type="GO" id="GO:0005634">
    <property type="term" value="C:nucleus"/>
    <property type="evidence" value="ECO:0007669"/>
    <property type="project" value="UniProtKB-SubCell"/>
</dbReference>
<dbReference type="GO" id="GO:0008270">
    <property type="term" value="F:zinc ion binding"/>
    <property type="evidence" value="ECO:0007669"/>
    <property type="project" value="UniProtKB-KW"/>
</dbReference>
<dbReference type="FunFam" id="2.60.120.920:FF:000005">
    <property type="entry name" value="Putative E3 ubiquitin-protein ligase NEURL1B"/>
    <property type="match status" value="2"/>
</dbReference>
<keyword evidence="7" id="KW-0238">DNA-binding</keyword>
<evidence type="ECO:0000256" key="6">
    <source>
        <dbReference type="ARBA" id="ARBA00022833"/>
    </source>
</evidence>
<feature type="domain" description="NHR" evidence="14">
    <location>
        <begin position="272"/>
        <end position="427"/>
    </location>
</feature>
<dbReference type="PROSITE" id="PS50089">
    <property type="entry name" value="ZF_RING_2"/>
    <property type="match status" value="1"/>
</dbReference>
<dbReference type="Gene3D" id="3.30.40.10">
    <property type="entry name" value="Zinc/RING finger domain, C3HC4 (zinc finger)"/>
    <property type="match status" value="1"/>
</dbReference>
<name>A0A0K8T206_LYGHE</name>
<evidence type="ECO:0000259" key="13">
    <source>
        <dbReference type="PROSITE" id="PS50089"/>
    </source>
</evidence>
<dbReference type="PROSITE" id="PS51065">
    <property type="entry name" value="NHR"/>
    <property type="match status" value="2"/>
</dbReference>
<feature type="region of interest" description="Disordered" evidence="12">
    <location>
        <begin position="235"/>
        <end position="260"/>
    </location>
</feature>
<feature type="compositionally biased region" description="Low complexity" evidence="12">
    <location>
        <begin position="244"/>
        <end position="254"/>
    </location>
</feature>
<evidence type="ECO:0000256" key="7">
    <source>
        <dbReference type="ARBA" id="ARBA00023125"/>
    </source>
</evidence>
<dbReference type="Pfam" id="PF07177">
    <property type="entry name" value="Neuralized"/>
    <property type="match status" value="2"/>
</dbReference>
<evidence type="ECO:0000256" key="11">
    <source>
        <dbReference type="PROSITE-ProRule" id="PRU00175"/>
    </source>
</evidence>
<dbReference type="InterPro" id="IPR006573">
    <property type="entry name" value="NHR_dom"/>
</dbReference>
<evidence type="ECO:0000256" key="12">
    <source>
        <dbReference type="SAM" id="MobiDB-lite"/>
    </source>
</evidence>
<dbReference type="FunFam" id="3.30.40.10:FF:000441">
    <property type="entry name" value="Neuralized, isoform B"/>
    <property type="match status" value="1"/>
</dbReference>
<organism evidence="15">
    <name type="scientific">Lygus hesperus</name>
    <name type="common">Western plant bug</name>
    <dbReference type="NCBI Taxonomy" id="30085"/>
    <lineage>
        <taxon>Eukaryota</taxon>
        <taxon>Metazoa</taxon>
        <taxon>Ecdysozoa</taxon>
        <taxon>Arthropoda</taxon>
        <taxon>Hexapoda</taxon>
        <taxon>Insecta</taxon>
        <taxon>Pterygota</taxon>
        <taxon>Neoptera</taxon>
        <taxon>Paraneoptera</taxon>
        <taxon>Hemiptera</taxon>
        <taxon>Heteroptera</taxon>
        <taxon>Panheteroptera</taxon>
        <taxon>Cimicomorpha</taxon>
        <taxon>Miridae</taxon>
        <taxon>Mirini</taxon>
        <taxon>Lygus</taxon>
    </lineage>
</organism>
<dbReference type="AlphaFoldDB" id="A0A0K8T206"/>
<dbReference type="CDD" id="cd16647">
    <property type="entry name" value="mRING-HC-C3HC5_NEU1"/>
    <property type="match status" value="1"/>
</dbReference>
<dbReference type="SMART" id="SM00588">
    <property type="entry name" value="NEUZ"/>
    <property type="match status" value="2"/>
</dbReference>
<keyword evidence="5 11" id="KW-0863">Zinc-finger</keyword>
<keyword evidence="6" id="KW-0862">Zinc</keyword>
<evidence type="ECO:0000313" key="15">
    <source>
        <dbReference type="EMBL" id="JAG59544.1"/>
    </source>
</evidence>
<dbReference type="SMART" id="SM00184">
    <property type="entry name" value="RING"/>
    <property type="match status" value="1"/>
</dbReference>
<reference evidence="15" key="1">
    <citation type="submission" date="2014-09" db="EMBL/GenBank/DDBJ databases">
        <authorList>
            <person name="Magalhaes I.L.F."/>
            <person name="Oliveira U."/>
            <person name="Santos F.R."/>
            <person name="Vidigal T.H.D.A."/>
            <person name="Brescovit A.D."/>
            <person name="Santos A.J."/>
        </authorList>
    </citation>
    <scope>NUCLEOTIDE SEQUENCE</scope>
</reference>
<dbReference type="PANTHER" id="PTHR12429">
    <property type="entry name" value="NEURALIZED"/>
    <property type="match status" value="1"/>
</dbReference>
<evidence type="ECO:0000256" key="1">
    <source>
        <dbReference type="ARBA" id="ARBA00004123"/>
    </source>
</evidence>
<dbReference type="PANTHER" id="PTHR12429:SF6">
    <property type="entry name" value="PROTEIN NEURALIZED"/>
    <property type="match status" value="1"/>
</dbReference>
<protein>
    <recommendedName>
        <fullName evidence="10">Protein neuralized</fullName>
    </recommendedName>
</protein>
<evidence type="ECO:0000256" key="5">
    <source>
        <dbReference type="ARBA" id="ARBA00022771"/>
    </source>
</evidence>